<sequence length="163" mass="17771">MLNKIVSRRTLLAGAALWLLGTSAATAQTDKVLDVVIFNYSNRTLLDVTVGGVRVGGAGPYPYSGRRSKVGARFSNGPQTVSWRVGALEGQEKDEEDGQVVRSSNTPTMGEIPSDAHYLSVHIYPDAKVEFMFSRRVPVLSKRGESIDADYRRRKAAAQPTES</sequence>
<dbReference type="RefSeq" id="WP_206088792.1">
    <property type="nucleotide sequence ID" value="NZ_CP065053.1"/>
</dbReference>
<evidence type="ECO:0000313" key="4">
    <source>
        <dbReference type="Proteomes" id="UP000662888"/>
    </source>
</evidence>
<keyword evidence="4" id="KW-1185">Reference proteome</keyword>
<evidence type="ECO:0008006" key="5">
    <source>
        <dbReference type="Google" id="ProtNLM"/>
    </source>
</evidence>
<protein>
    <recommendedName>
        <fullName evidence="5">DUF3304 domain-containing protein</fullName>
    </recommendedName>
</protein>
<gene>
    <name evidence="3" type="ORF">IV454_27795</name>
</gene>
<feature type="region of interest" description="Disordered" evidence="1">
    <location>
        <begin position="91"/>
        <end position="111"/>
    </location>
</feature>
<name>A0AA49A829_9BURK</name>
<dbReference type="Proteomes" id="UP000662888">
    <property type="component" value="Chromosome"/>
</dbReference>
<accession>A0AA49A829</accession>
<feature type="chain" id="PRO_5045552505" description="DUF3304 domain-containing protein" evidence="2">
    <location>
        <begin position="28"/>
        <end position="163"/>
    </location>
</feature>
<proteinExistence type="predicted"/>
<reference evidence="3 4" key="1">
    <citation type="submission" date="2020-11" db="EMBL/GenBank/DDBJ databases">
        <authorList>
            <person name="Sun Q."/>
        </authorList>
    </citation>
    <scope>NUCLEOTIDE SEQUENCE [LARGE SCALE GENOMIC DNA]</scope>
    <source>
        <strain evidence="3 4">P8398</strain>
    </source>
</reference>
<evidence type="ECO:0000256" key="2">
    <source>
        <dbReference type="SAM" id="SignalP"/>
    </source>
</evidence>
<evidence type="ECO:0000256" key="1">
    <source>
        <dbReference type="SAM" id="MobiDB-lite"/>
    </source>
</evidence>
<feature type="signal peptide" evidence="2">
    <location>
        <begin position="1"/>
        <end position="27"/>
    </location>
</feature>
<evidence type="ECO:0000313" key="3">
    <source>
        <dbReference type="EMBL" id="QPI49220.1"/>
    </source>
</evidence>
<dbReference type="EMBL" id="CP065053">
    <property type="protein sequence ID" value="QPI49220.1"/>
    <property type="molecule type" value="Genomic_DNA"/>
</dbReference>
<keyword evidence="2" id="KW-0732">Signal</keyword>
<organism evidence="3 4">
    <name type="scientific">Massilia antarctica</name>
    <dbReference type="NCBI Taxonomy" id="2765360"/>
    <lineage>
        <taxon>Bacteria</taxon>
        <taxon>Pseudomonadati</taxon>
        <taxon>Pseudomonadota</taxon>
        <taxon>Betaproteobacteria</taxon>
        <taxon>Burkholderiales</taxon>
        <taxon>Oxalobacteraceae</taxon>
        <taxon>Telluria group</taxon>
        <taxon>Massilia</taxon>
    </lineage>
</organism>